<dbReference type="InterPro" id="IPR001647">
    <property type="entry name" value="HTH_TetR"/>
</dbReference>
<reference evidence="7 8" key="1">
    <citation type="submission" date="2021-08" db="EMBL/GenBank/DDBJ databases">
        <title>Genome sequences of Xanthomonas cucurbitae isolates from 5 Midwestern US states.</title>
        <authorList>
            <person name="Hind S.R."/>
        </authorList>
    </citation>
    <scope>NUCLEOTIDE SEQUENCE [LARGE SCALE GENOMIC DNA]</scope>
    <source>
        <strain evidence="7 8">OH_261</strain>
    </source>
</reference>
<dbReference type="PROSITE" id="PS01081">
    <property type="entry name" value="HTH_TETR_1"/>
    <property type="match status" value="1"/>
</dbReference>
<dbReference type="InterPro" id="IPR036271">
    <property type="entry name" value="Tet_transcr_reg_TetR-rel_C_sf"/>
</dbReference>
<keyword evidence="1" id="KW-0805">Transcription regulation</keyword>
<evidence type="ECO:0000256" key="5">
    <source>
        <dbReference type="SAM" id="MobiDB-lite"/>
    </source>
</evidence>
<evidence type="ECO:0000259" key="6">
    <source>
        <dbReference type="PROSITE" id="PS50977"/>
    </source>
</evidence>
<dbReference type="Gene3D" id="1.10.10.60">
    <property type="entry name" value="Homeodomain-like"/>
    <property type="match status" value="1"/>
</dbReference>
<feature type="DNA-binding region" description="H-T-H motif" evidence="4">
    <location>
        <begin position="56"/>
        <end position="75"/>
    </location>
</feature>
<name>A0ABY7YE81_9XANT</name>
<dbReference type="EMBL" id="CP082214">
    <property type="protein sequence ID" value="WDM72200.1"/>
    <property type="molecule type" value="Genomic_DNA"/>
</dbReference>
<dbReference type="PANTHER" id="PTHR30055">
    <property type="entry name" value="HTH-TYPE TRANSCRIPTIONAL REGULATOR RUTR"/>
    <property type="match status" value="1"/>
</dbReference>
<keyword evidence="3" id="KW-0804">Transcription</keyword>
<accession>A0ABY7YE81</accession>
<dbReference type="InterPro" id="IPR023772">
    <property type="entry name" value="DNA-bd_HTH_TetR-type_CS"/>
</dbReference>
<dbReference type="InterPro" id="IPR011075">
    <property type="entry name" value="TetR_C"/>
</dbReference>
<evidence type="ECO:0000256" key="3">
    <source>
        <dbReference type="ARBA" id="ARBA00023163"/>
    </source>
</evidence>
<dbReference type="PANTHER" id="PTHR30055:SF149">
    <property type="entry name" value="TETR-FAMILY TRANSCRIPTIONAL REGULATOR"/>
    <property type="match status" value="1"/>
</dbReference>
<keyword evidence="2 4" id="KW-0238">DNA-binding</keyword>
<dbReference type="RefSeq" id="WP_274396864.1">
    <property type="nucleotide sequence ID" value="NZ_CP082213.1"/>
</dbReference>
<evidence type="ECO:0000313" key="8">
    <source>
        <dbReference type="Proteomes" id="UP001214201"/>
    </source>
</evidence>
<dbReference type="InterPro" id="IPR009057">
    <property type="entry name" value="Homeodomain-like_sf"/>
</dbReference>
<feature type="region of interest" description="Disordered" evidence="5">
    <location>
        <begin position="1"/>
        <end position="23"/>
    </location>
</feature>
<dbReference type="Pfam" id="PF16859">
    <property type="entry name" value="TetR_C_11"/>
    <property type="match status" value="1"/>
</dbReference>
<dbReference type="Pfam" id="PF00440">
    <property type="entry name" value="TetR_N"/>
    <property type="match status" value="1"/>
</dbReference>
<dbReference type="SUPFAM" id="SSF48498">
    <property type="entry name" value="Tetracyclin repressor-like, C-terminal domain"/>
    <property type="match status" value="1"/>
</dbReference>
<dbReference type="PROSITE" id="PS50977">
    <property type="entry name" value="HTH_TETR_2"/>
    <property type="match status" value="1"/>
</dbReference>
<organism evidence="7 8">
    <name type="scientific">Xanthomonas cucurbitae</name>
    <dbReference type="NCBI Taxonomy" id="56453"/>
    <lineage>
        <taxon>Bacteria</taxon>
        <taxon>Pseudomonadati</taxon>
        <taxon>Pseudomonadota</taxon>
        <taxon>Gammaproteobacteria</taxon>
        <taxon>Lysobacterales</taxon>
        <taxon>Lysobacteraceae</taxon>
        <taxon>Xanthomonas</taxon>
    </lineage>
</organism>
<keyword evidence="8" id="KW-1185">Reference proteome</keyword>
<dbReference type="Proteomes" id="UP001214201">
    <property type="component" value="Chromosome"/>
</dbReference>
<sequence>MKKTTPLDNPLHVPSPPHDPAAVATARGRRRDHGRDAVILDAVIDVLAEHGYEGMTMDLVAQRAKAGKATVYRRWKSKADLVVDAVAHAKRGQVDPAALPDTGTLRGDLLALFKPSSVKEGERTLQLMAGLAAVLAQHPELADAGNAAIVEPWVVANRVLMRRALARGELSAHADIECAAQVVPSMAAYRVLIQRKPFDLAFLVRMLDGLLLPALCNAPAASEPGERHVQGER</sequence>
<evidence type="ECO:0000256" key="2">
    <source>
        <dbReference type="ARBA" id="ARBA00023125"/>
    </source>
</evidence>
<feature type="domain" description="HTH tetR-type" evidence="6">
    <location>
        <begin position="33"/>
        <end position="93"/>
    </location>
</feature>
<proteinExistence type="predicted"/>
<evidence type="ECO:0000256" key="4">
    <source>
        <dbReference type="PROSITE-ProRule" id="PRU00335"/>
    </source>
</evidence>
<dbReference type="SUPFAM" id="SSF46689">
    <property type="entry name" value="Homeodomain-like"/>
    <property type="match status" value="1"/>
</dbReference>
<dbReference type="PRINTS" id="PR00455">
    <property type="entry name" value="HTHTETR"/>
</dbReference>
<dbReference type="Gene3D" id="1.10.357.10">
    <property type="entry name" value="Tetracycline Repressor, domain 2"/>
    <property type="match status" value="1"/>
</dbReference>
<evidence type="ECO:0000313" key="7">
    <source>
        <dbReference type="EMBL" id="WDM72200.1"/>
    </source>
</evidence>
<evidence type="ECO:0000256" key="1">
    <source>
        <dbReference type="ARBA" id="ARBA00023015"/>
    </source>
</evidence>
<protein>
    <submittedName>
        <fullName evidence="7">TetR/AcrR family transcriptional regulator</fullName>
    </submittedName>
</protein>
<gene>
    <name evidence="7" type="ORF">K6978_03105</name>
</gene>
<dbReference type="InterPro" id="IPR050109">
    <property type="entry name" value="HTH-type_TetR-like_transc_reg"/>
</dbReference>